<reference evidence="8" key="1">
    <citation type="journal article" date="2020" name="Stud. Mycol.">
        <title>101 Dothideomycetes genomes: a test case for predicting lifestyles and emergence of pathogens.</title>
        <authorList>
            <person name="Haridas S."/>
            <person name="Albert R."/>
            <person name="Binder M."/>
            <person name="Bloem J."/>
            <person name="Labutti K."/>
            <person name="Salamov A."/>
            <person name="Andreopoulos B."/>
            <person name="Baker S."/>
            <person name="Barry K."/>
            <person name="Bills G."/>
            <person name="Bluhm B."/>
            <person name="Cannon C."/>
            <person name="Castanera R."/>
            <person name="Culley D."/>
            <person name="Daum C."/>
            <person name="Ezra D."/>
            <person name="Gonzalez J."/>
            <person name="Henrissat B."/>
            <person name="Kuo A."/>
            <person name="Liang C."/>
            <person name="Lipzen A."/>
            <person name="Lutzoni F."/>
            <person name="Magnuson J."/>
            <person name="Mondo S."/>
            <person name="Nolan M."/>
            <person name="Ohm R."/>
            <person name="Pangilinan J."/>
            <person name="Park H.-J."/>
            <person name="Ramirez L."/>
            <person name="Alfaro M."/>
            <person name="Sun H."/>
            <person name="Tritt A."/>
            <person name="Yoshinaga Y."/>
            <person name="Zwiers L.-H."/>
            <person name="Turgeon B."/>
            <person name="Goodwin S."/>
            <person name="Spatafora J."/>
            <person name="Crous P."/>
            <person name="Grigoriev I."/>
        </authorList>
    </citation>
    <scope>NUCLEOTIDE SEQUENCE</scope>
    <source>
        <strain evidence="8">CBS 121410</strain>
    </source>
</reference>
<keyword evidence="9" id="KW-1185">Reference proteome</keyword>
<evidence type="ECO:0000256" key="4">
    <source>
        <dbReference type="ARBA" id="ARBA00023136"/>
    </source>
</evidence>
<feature type="domain" description="Fatty acid hydroxylase" evidence="7">
    <location>
        <begin position="129"/>
        <end position="257"/>
    </location>
</feature>
<proteinExistence type="predicted"/>
<comment type="caution">
    <text evidence="8">The sequence shown here is derived from an EMBL/GenBank/DDBJ whole genome shotgun (WGS) entry which is preliminary data.</text>
</comment>
<evidence type="ECO:0000256" key="2">
    <source>
        <dbReference type="ARBA" id="ARBA00022692"/>
    </source>
</evidence>
<feature type="transmembrane region" description="Helical" evidence="6">
    <location>
        <begin position="36"/>
        <end position="54"/>
    </location>
</feature>
<sequence length="304" mass="33593">TSLNLLFFYLTWSTLLLSHPPLRVEALGALFIRLIFYVLPSTLFLAFDLSVPSLSVEIKNQGNAALPGRYGNTRVAKLVGWSLFNVVLAVGLQTGIEWVMTDVLHFRSALRITTTLPMPWEMIKDVSKGLLLRGLLTYPLHALLHRPTNPLSHLHNNWSHSLKHPIPFSATYDHPLPHLLHRFLPLYLPALLFRFHVLTYDLLLALVSLEEAFVYSGYSVQPGMLLGGMARRADAHWGSGGKGNYGVWGVLDWVLGTVVGGGDVGEDVREEWKKRGGDEGVKGLMDGVGGKLKGAKSGNGKQKK</sequence>
<keyword evidence="2 6" id="KW-0812">Transmembrane</keyword>
<dbReference type="InterPro" id="IPR006694">
    <property type="entry name" value="Fatty_acid_hydroxylase"/>
</dbReference>
<gene>
    <name evidence="8" type="ORF">K490DRAFT_12300</name>
</gene>
<evidence type="ECO:0000256" key="3">
    <source>
        <dbReference type="ARBA" id="ARBA00022989"/>
    </source>
</evidence>
<protein>
    <recommendedName>
        <fullName evidence="7">Fatty acid hydroxylase domain-containing protein</fullName>
    </recommendedName>
</protein>
<evidence type="ECO:0000256" key="6">
    <source>
        <dbReference type="SAM" id="Phobius"/>
    </source>
</evidence>
<feature type="region of interest" description="Disordered" evidence="5">
    <location>
        <begin position="271"/>
        <end position="304"/>
    </location>
</feature>
<evidence type="ECO:0000256" key="1">
    <source>
        <dbReference type="ARBA" id="ARBA00004370"/>
    </source>
</evidence>
<dbReference type="GO" id="GO:0016491">
    <property type="term" value="F:oxidoreductase activity"/>
    <property type="evidence" value="ECO:0007669"/>
    <property type="project" value="InterPro"/>
</dbReference>
<keyword evidence="3 6" id="KW-1133">Transmembrane helix</keyword>
<keyword evidence="4 6" id="KW-0472">Membrane</keyword>
<dbReference type="GO" id="GO:0005506">
    <property type="term" value="F:iron ion binding"/>
    <property type="evidence" value="ECO:0007669"/>
    <property type="project" value="InterPro"/>
</dbReference>
<dbReference type="Pfam" id="PF04116">
    <property type="entry name" value="FA_hydroxylase"/>
    <property type="match status" value="1"/>
</dbReference>
<dbReference type="GO" id="GO:0008610">
    <property type="term" value="P:lipid biosynthetic process"/>
    <property type="evidence" value="ECO:0007669"/>
    <property type="project" value="InterPro"/>
</dbReference>
<comment type="subcellular location">
    <subcellularLocation>
        <location evidence="1">Membrane</location>
    </subcellularLocation>
</comment>
<dbReference type="GO" id="GO:0016020">
    <property type="term" value="C:membrane"/>
    <property type="evidence" value="ECO:0007669"/>
    <property type="project" value="UniProtKB-SubCell"/>
</dbReference>
<feature type="non-terminal residue" evidence="8">
    <location>
        <position position="1"/>
    </location>
</feature>
<dbReference type="OrthoDB" id="408954at2759"/>
<feature type="transmembrane region" description="Helical" evidence="6">
    <location>
        <begin position="75"/>
        <end position="96"/>
    </location>
</feature>
<feature type="compositionally biased region" description="Basic and acidic residues" evidence="5">
    <location>
        <begin position="271"/>
        <end position="281"/>
    </location>
</feature>
<dbReference type="PANTHER" id="PTHR11863">
    <property type="entry name" value="STEROL DESATURASE"/>
    <property type="match status" value="1"/>
</dbReference>
<evidence type="ECO:0000313" key="8">
    <source>
        <dbReference type="EMBL" id="KAF2083543.1"/>
    </source>
</evidence>
<dbReference type="EMBL" id="ML978773">
    <property type="protein sequence ID" value="KAF2083543.1"/>
    <property type="molecule type" value="Genomic_DNA"/>
</dbReference>
<accession>A0A9P4HPE4</accession>
<feature type="non-terminal residue" evidence="8">
    <location>
        <position position="304"/>
    </location>
</feature>
<evidence type="ECO:0000313" key="9">
    <source>
        <dbReference type="Proteomes" id="UP000799776"/>
    </source>
</evidence>
<dbReference type="Proteomes" id="UP000799776">
    <property type="component" value="Unassembled WGS sequence"/>
</dbReference>
<dbReference type="InterPro" id="IPR050307">
    <property type="entry name" value="Sterol_Desaturase_Related"/>
</dbReference>
<evidence type="ECO:0000256" key="5">
    <source>
        <dbReference type="SAM" id="MobiDB-lite"/>
    </source>
</evidence>
<organism evidence="8 9">
    <name type="scientific">Saccharata proteae CBS 121410</name>
    <dbReference type="NCBI Taxonomy" id="1314787"/>
    <lineage>
        <taxon>Eukaryota</taxon>
        <taxon>Fungi</taxon>
        <taxon>Dikarya</taxon>
        <taxon>Ascomycota</taxon>
        <taxon>Pezizomycotina</taxon>
        <taxon>Dothideomycetes</taxon>
        <taxon>Dothideomycetes incertae sedis</taxon>
        <taxon>Botryosphaeriales</taxon>
        <taxon>Saccharataceae</taxon>
        <taxon>Saccharata</taxon>
    </lineage>
</organism>
<dbReference type="AlphaFoldDB" id="A0A9P4HPE4"/>
<evidence type="ECO:0000259" key="7">
    <source>
        <dbReference type="Pfam" id="PF04116"/>
    </source>
</evidence>
<name>A0A9P4HPE4_9PEZI</name>